<dbReference type="Proteomes" id="UP000317318">
    <property type="component" value="Chromosome"/>
</dbReference>
<evidence type="ECO:0000256" key="7">
    <source>
        <dbReference type="ARBA" id="ARBA00023172"/>
    </source>
</evidence>
<comment type="subcellular location">
    <subcellularLocation>
        <location evidence="1">Chromosome</location>
    </subcellularLocation>
</comment>
<evidence type="ECO:0000256" key="4">
    <source>
        <dbReference type="ARBA" id="ARBA00022763"/>
    </source>
</evidence>
<dbReference type="GO" id="GO:0005524">
    <property type="term" value="F:ATP binding"/>
    <property type="evidence" value="ECO:0007669"/>
    <property type="project" value="UniProtKB-KW"/>
</dbReference>
<gene>
    <name evidence="11" type="ORF">Pan189_06320</name>
</gene>
<evidence type="ECO:0000256" key="2">
    <source>
        <dbReference type="ARBA" id="ARBA00022454"/>
    </source>
</evidence>
<dbReference type="SUPFAM" id="SSF52540">
    <property type="entry name" value="P-loop containing nucleoside triphosphate hydrolases"/>
    <property type="match status" value="1"/>
</dbReference>
<organism evidence="11 12">
    <name type="scientific">Stratiformator vulcanicus</name>
    <dbReference type="NCBI Taxonomy" id="2527980"/>
    <lineage>
        <taxon>Bacteria</taxon>
        <taxon>Pseudomonadati</taxon>
        <taxon>Planctomycetota</taxon>
        <taxon>Planctomycetia</taxon>
        <taxon>Planctomycetales</taxon>
        <taxon>Planctomycetaceae</taxon>
        <taxon>Stratiformator</taxon>
    </lineage>
</organism>
<evidence type="ECO:0000256" key="3">
    <source>
        <dbReference type="ARBA" id="ARBA00022741"/>
    </source>
</evidence>
<evidence type="ECO:0000256" key="8">
    <source>
        <dbReference type="ARBA" id="ARBA00023204"/>
    </source>
</evidence>
<dbReference type="PANTHER" id="PTHR19306:SF6">
    <property type="entry name" value="STRUCTURAL MAINTENANCE OF CHROMOSOMES PROTEIN 6"/>
    <property type="match status" value="1"/>
</dbReference>
<dbReference type="GO" id="GO:0003684">
    <property type="term" value="F:damaged DNA binding"/>
    <property type="evidence" value="ECO:0007669"/>
    <property type="project" value="TreeGrafter"/>
</dbReference>
<dbReference type="InterPro" id="IPR027417">
    <property type="entry name" value="P-loop_NTPase"/>
</dbReference>
<keyword evidence="5" id="KW-0067">ATP-binding</keyword>
<dbReference type="PANTHER" id="PTHR19306">
    <property type="entry name" value="STRUCTURAL MAINTENANCE OF CHROMOSOMES 5,6 SMC5, SMC6"/>
    <property type="match status" value="1"/>
</dbReference>
<sequence>MKSQSHSAIDALSPRGFRLHRVELLNWGTFHEKIFSIQPNGDSALLIGQNGSGKSTIVDALLTLLVRPGVRNFNVAAGAKKRERDEKSYLLGAYDRGGDEDSLSGRTKYLRPKGDHYTVILATFCNLEIDESFTVAQLLYLSSDQTAQKIYCFAGGERSIQSDFRALKSADELLKTLKSRGFKATKTFQEYEGWLTKATRTKAKAMEVFNQTVAVKDIQKLNDFIRNHMLEAHDWGEKVDRLLSHFNQLSTAHDSLVKVRQQRDYLEPIGKFGQEYATEVQSLEQVTRLKNAAGLYFAQRTIDLFTPHIEAEKIEHAAVANRRRHVATEIDEQDDSRRSLQNQIEQAGGDRLKEIPRLIDVQRERAESKRQRSRSYEEALQALNLELPISEEEFKACRSELTDLQATIETGKDRILLQRDDAVVEVRSLSGRLRELRGELAELSSRRENLPGWCVSLRHDMCQGLGFPVRDLPFAAELIQVHPDERDWESSIEKVLRGFALSLLVPQRYYVPVTNYVEQTRLAVGGRGQRLVYLRVGEQKSSPSSNASPHSLLQKLDYRDGHPLLPWLKAELVKRFDYACCDTIKEFRVAKGLAMTANRHVKSGSMRHDKDDRDHILNPRNFVLGWDNREKKRRLAEEIEQLANDEAELSAALQSIDEQLAGWQRKQQAVEKALEIPFFERIDFESHEDEIQRLEAERRAIESKSSAIQTLKARLDEVVETIDELKLERDQLIGDERELQNSITSAKKQVDKAERQLKDGRRDGRLEEHRKSFEELDLQLADPPMTAESLWERSRQWRDETDGQIADLNERIEPIRNNLTDAMSRFLRVCPERAGDLRATPDYVDDFLQLRSRILEDDLPRFEQRFKERLNRKVIEEIGLFRSSLQQERREIENKIELLNRSLWKLDYRPGMHIRLEPRPIHDAEINDFRIRLDECVEGSFDDSPEANEARFLRIKDLILKLRDDDSRRWRDKVTDVRRWFDFVAAVVEEETSKIVSEYRDSSGQSGGEKSKLAFTILVAAIAYQYDLDPEDPAQDRFRFVVVDEMFSKVDDQYAEYALELFRQFGLQLLIVAPLDAKARVTQAYVGCYLHVVKQEHHSAIYEMTAAEFEQIAEDEISAKPQRRAKVR</sequence>
<feature type="region of interest" description="Disordered" evidence="10">
    <location>
        <begin position="744"/>
        <end position="768"/>
    </location>
</feature>
<evidence type="ECO:0000313" key="12">
    <source>
        <dbReference type="Proteomes" id="UP000317318"/>
    </source>
</evidence>
<keyword evidence="8" id="KW-0234">DNA repair</keyword>
<accession>A0A517QX85</accession>
<feature type="compositionally biased region" description="Basic and acidic residues" evidence="10">
    <location>
        <begin position="748"/>
        <end position="768"/>
    </location>
</feature>
<dbReference type="GO" id="GO:0030915">
    <property type="term" value="C:Smc5-Smc6 complex"/>
    <property type="evidence" value="ECO:0007669"/>
    <property type="project" value="TreeGrafter"/>
</dbReference>
<evidence type="ECO:0000256" key="6">
    <source>
        <dbReference type="ARBA" id="ARBA00023054"/>
    </source>
</evidence>
<dbReference type="OrthoDB" id="174137at2"/>
<keyword evidence="3" id="KW-0547">Nucleotide-binding</keyword>
<evidence type="ECO:0000256" key="9">
    <source>
        <dbReference type="SAM" id="Coils"/>
    </source>
</evidence>
<dbReference type="GO" id="GO:0003697">
    <property type="term" value="F:single-stranded DNA binding"/>
    <property type="evidence" value="ECO:0007669"/>
    <property type="project" value="TreeGrafter"/>
</dbReference>
<name>A0A517QX85_9PLAN</name>
<evidence type="ECO:0000256" key="1">
    <source>
        <dbReference type="ARBA" id="ARBA00004286"/>
    </source>
</evidence>
<proteinExistence type="predicted"/>
<dbReference type="Pfam" id="PF13558">
    <property type="entry name" value="SbcC_Walker_B"/>
    <property type="match status" value="1"/>
</dbReference>
<dbReference type="Gene3D" id="3.40.50.300">
    <property type="entry name" value="P-loop containing nucleotide triphosphate hydrolases"/>
    <property type="match status" value="2"/>
</dbReference>
<evidence type="ECO:0000313" key="11">
    <source>
        <dbReference type="EMBL" id="QDT36276.1"/>
    </source>
</evidence>
<evidence type="ECO:0000256" key="10">
    <source>
        <dbReference type="SAM" id="MobiDB-lite"/>
    </source>
</evidence>
<dbReference type="RefSeq" id="WP_145362489.1">
    <property type="nucleotide sequence ID" value="NZ_CP036268.1"/>
</dbReference>
<keyword evidence="6 9" id="KW-0175">Coiled coil</keyword>
<protein>
    <submittedName>
        <fullName evidence="11">Chromosome segregation protein</fullName>
    </submittedName>
</protein>
<dbReference type="AlphaFoldDB" id="A0A517QX85"/>
<keyword evidence="2" id="KW-0158">Chromosome</keyword>
<keyword evidence="12" id="KW-1185">Reference proteome</keyword>
<keyword evidence="7" id="KW-0233">DNA recombination</keyword>
<evidence type="ECO:0000256" key="5">
    <source>
        <dbReference type="ARBA" id="ARBA00022840"/>
    </source>
</evidence>
<dbReference type="GO" id="GO:0035861">
    <property type="term" value="C:site of double-strand break"/>
    <property type="evidence" value="ECO:0007669"/>
    <property type="project" value="TreeGrafter"/>
</dbReference>
<dbReference type="KEGG" id="svp:Pan189_06320"/>
<feature type="coiled-coil region" evidence="9">
    <location>
        <begin position="628"/>
        <end position="659"/>
    </location>
</feature>
<dbReference type="GO" id="GO:0000724">
    <property type="term" value="P:double-strand break repair via homologous recombination"/>
    <property type="evidence" value="ECO:0007669"/>
    <property type="project" value="TreeGrafter"/>
</dbReference>
<dbReference type="EMBL" id="CP036268">
    <property type="protein sequence ID" value="QDT36276.1"/>
    <property type="molecule type" value="Genomic_DNA"/>
</dbReference>
<reference evidence="11 12" key="1">
    <citation type="submission" date="2019-02" db="EMBL/GenBank/DDBJ databases">
        <title>Deep-cultivation of Planctomycetes and their phenomic and genomic characterization uncovers novel biology.</title>
        <authorList>
            <person name="Wiegand S."/>
            <person name="Jogler M."/>
            <person name="Boedeker C."/>
            <person name="Pinto D."/>
            <person name="Vollmers J."/>
            <person name="Rivas-Marin E."/>
            <person name="Kohn T."/>
            <person name="Peeters S.H."/>
            <person name="Heuer A."/>
            <person name="Rast P."/>
            <person name="Oberbeckmann S."/>
            <person name="Bunk B."/>
            <person name="Jeske O."/>
            <person name="Meyerdierks A."/>
            <person name="Storesund J.E."/>
            <person name="Kallscheuer N."/>
            <person name="Luecker S."/>
            <person name="Lage O.M."/>
            <person name="Pohl T."/>
            <person name="Merkel B.J."/>
            <person name="Hornburger P."/>
            <person name="Mueller R.-W."/>
            <person name="Bruemmer F."/>
            <person name="Labrenz M."/>
            <person name="Spormann A.M."/>
            <person name="Op den Camp H."/>
            <person name="Overmann J."/>
            <person name="Amann R."/>
            <person name="Jetten M.S.M."/>
            <person name="Mascher T."/>
            <person name="Medema M.H."/>
            <person name="Devos D.P."/>
            <person name="Kaster A.-K."/>
            <person name="Ovreas L."/>
            <person name="Rohde M."/>
            <person name="Galperin M.Y."/>
            <person name="Jogler C."/>
        </authorList>
    </citation>
    <scope>NUCLEOTIDE SEQUENCE [LARGE SCALE GENOMIC DNA]</scope>
    <source>
        <strain evidence="11 12">Pan189</strain>
    </source>
</reference>
<keyword evidence="4" id="KW-0227">DNA damage</keyword>
<dbReference type="Pfam" id="PF13555">
    <property type="entry name" value="AAA_29"/>
    <property type="match status" value="1"/>
</dbReference>